<evidence type="ECO:0000313" key="2">
    <source>
        <dbReference type="EMBL" id="KAJ3996007.1"/>
    </source>
</evidence>
<evidence type="ECO:0000256" key="1">
    <source>
        <dbReference type="SAM" id="Phobius"/>
    </source>
</evidence>
<feature type="transmembrane region" description="Helical" evidence="1">
    <location>
        <begin position="42"/>
        <end position="60"/>
    </location>
</feature>
<sequence>MYRVSVRWPLMTHHFCTIFAIVLLLSVLSYTRHLALMGVGEIWLFQATTEQSVFIGLLMYRIGCSYKMTRNVLYFAAVQSL</sequence>
<name>A0ABQ8QBU1_9AGAR</name>
<evidence type="ECO:0000313" key="3">
    <source>
        <dbReference type="Proteomes" id="UP001163828"/>
    </source>
</evidence>
<dbReference type="Proteomes" id="UP001163828">
    <property type="component" value="Unassembled WGS sequence"/>
</dbReference>
<protein>
    <submittedName>
        <fullName evidence="2">Uncharacterized protein</fullName>
    </submittedName>
</protein>
<reference evidence="2" key="1">
    <citation type="submission" date="2022-08" db="EMBL/GenBank/DDBJ databases">
        <authorList>
            <consortium name="DOE Joint Genome Institute"/>
            <person name="Min B."/>
            <person name="Riley R."/>
            <person name="Sierra-Patev S."/>
            <person name="Naranjo-Ortiz M."/>
            <person name="Looney B."/>
            <person name="Konkel Z."/>
            <person name="Slot J.C."/>
            <person name="Sakamoto Y."/>
            <person name="Steenwyk J.L."/>
            <person name="Rokas A."/>
            <person name="Carro J."/>
            <person name="Camarero S."/>
            <person name="Ferreira P."/>
            <person name="Molpeceres G."/>
            <person name="Ruiz-Duenas F.J."/>
            <person name="Serrano A."/>
            <person name="Henrissat B."/>
            <person name="Drula E."/>
            <person name="Hughes K.W."/>
            <person name="Mata J.L."/>
            <person name="Ishikawa N.K."/>
            <person name="Vargas-Isla R."/>
            <person name="Ushijima S."/>
            <person name="Smith C.A."/>
            <person name="Ahrendt S."/>
            <person name="Andreopoulos W."/>
            <person name="He G."/>
            <person name="Labutti K."/>
            <person name="Lipzen A."/>
            <person name="Ng V."/>
            <person name="Sandor L."/>
            <person name="Barry K."/>
            <person name="Martinez A.T."/>
            <person name="Xiao Y."/>
            <person name="Gibbons J.G."/>
            <person name="Terashima K."/>
            <person name="Hibbett D.S."/>
            <person name="Grigoriev I.V."/>
        </authorList>
    </citation>
    <scope>NUCLEOTIDE SEQUENCE</scope>
    <source>
        <strain evidence="2">TFB10827</strain>
    </source>
</reference>
<proteinExistence type="predicted"/>
<keyword evidence="1" id="KW-0472">Membrane</keyword>
<feature type="transmembrane region" description="Helical" evidence="1">
    <location>
        <begin position="12"/>
        <end position="30"/>
    </location>
</feature>
<comment type="caution">
    <text evidence="2">The sequence shown here is derived from an EMBL/GenBank/DDBJ whole genome shotgun (WGS) entry which is preliminary data.</text>
</comment>
<keyword evidence="1" id="KW-0812">Transmembrane</keyword>
<accession>A0ABQ8QBU1</accession>
<keyword evidence="1" id="KW-1133">Transmembrane helix</keyword>
<keyword evidence="3" id="KW-1185">Reference proteome</keyword>
<organism evidence="2 3">
    <name type="scientific">Lentinula boryana</name>
    <dbReference type="NCBI Taxonomy" id="40481"/>
    <lineage>
        <taxon>Eukaryota</taxon>
        <taxon>Fungi</taxon>
        <taxon>Dikarya</taxon>
        <taxon>Basidiomycota</taxon>
        <taxon>Agaricomycotina</taxon>
        <taxon>Agaricomycetes</taxon>
        <taxon>Agaricomycetidae</taxon>
        <taxon>Agaricales</taxon>
        <taxon>Marasmiineae</taxon>
        <taxon>Omphalotaceae</taxon>
        <taxon>Lentinula</taxon>
    </lineage>
</organism>
<gene>
    <name evidence="2" type="ORF">F5050DRAFT_1572362</name>
</gene>
<dbReference type="EMBL" id="MU790630">
    <property type="protein sequence ID" value="KAJ3996007.1"/>
    <property type="molecule type" value="Genomic_DNA"/>
</dbReference>